<evidence type="ECO:0000256" key="1">
    <source>
        <dbReference type="SAM" id="MobiDB-lite"/>
    </source>
</evidence>
<sequence>MMSPPSNPGAMLEHHCSESQPEARVRGKADPSFRRRLVQLWAALESTKFQLPLTLRSFLQVNHWWSSGTVTF</sequence>
<keyword evidence="3" id="KW-1185">Reference proteome</keyword>
<reference evidence="2 3" key="1">
    <citation type="submission" date="2014-04" db="EMBL/GenBank/DDBJ databases">
        <authorList>
            <consortium name="DOE Joint Genome Institute"/>
            <person name="Kuo A."/>
            <person name="Kohler A."/>
            <person name="Jargeat P."/>
            <person name="Nagy L.G."/>
            <person name="Floudas D."/>
            <person name="Copeland A."/>
            <person name="Barry K.W."/>
            <person name="Cichocki N."/>
            <person name="Veneault-Fourrey C."/>
            <person name="LaButti K."/>
            <person name="Lindquist E.A."/>
            <person name="Lipzen A."/>
            <person name="Lundell T."/>
            <person name="Morin E."/>
            <person name="Murat C."/>
            <person name="Sun H."/>
            <person name="Tunlid A."/>
            <person name="Henrissat B."/>
            <person name="Grigoriev I.V."/>
            <person name="Hibbett D.S."/>
            <person name="Martin F."/>
            <person name="Nordberg H.P."/>
            <person name="Cantor M.N."/>
            <person name="Hua S.X."/>
        </authorList>
    </citation>
    <scope>NUCLEOTIDE SEQUENCE [LARGE SCALE GENOMIC DNA]</scope>
    <source>
        <strain evidence="2 3">Ve08.2h10</strain>
    </source>
</reference>
<organism evidence="2 3">
    <name type="scientific">Paxillus rubicundulus Ve08.2h10</name>
    <dbReference type="NCBI Taxonomy" id="930991"/>
    <lineage>
        <taxon>Eukaryota</taxon>
        <taxon>Fungi</taxon>
        <taxon>Dikarya</taxon>
        <taxon>Basidiomycota</taxon>
        <taxon>Agaricomycotina</taxon>
        <taxon>Agaricomycetes</taxon>
        <taxon>Agaricomycetidae</taxon>
        <taxon>Boletales</taxon>
        <taxon>Paxilineae</taxon>
        <taxon>Paxillaceae</taxon>
        <taxon>Paxillus</taxon>
    </lineage>
</organism>
<feature type="compositionally biased region" description="Basic and acidic residues" evidence="1">
    <location>
        <begin position="12"/>
        <end position="28"/>
    </location>
</feature>
<reference evidence="3" key="2">
    <citation type="submission" date="2015-01" db="EMBL/GenBank/DDBJ databases">
        <title>Evolutionary Origins and Diversification of the Mycorrhizal Mutualists.</title>
        <authorList>
            <consortium name="DOE Joint Genome Institute"/>
            <consortium name="Mycorrhizal Genomics Consortium"/>
            <person name="Kohler A."/>
            <person name="Kuo A."/>
            <person name="Nagy L.G."/>
            <person name="Floudas D."/>
            <person name="Copeland A."/>
            <person name="Barry K.W."/>
            <person name="Cichocki N."/>
            <person name="Veneault-Fourrey C."/>
            <person name="LaButti K."/>
            <person name="Lindquist E.A."/>
            <person name="Lipzen A."/>
            <person name="Lundell T."/>
            <person name="Morin E."/>
            <person name="Murat C."/>
            <person name="Riley R."/>
            <person name="Ohm R."/>
            <person name="Sun H."/>
            <person name="Tunlid A."/>
            <person name="Henrissat B."/>
            <person name="Grigoriev I.V."/>
            <person name="Hibbett D.S."/>
            <person name="Martin F."/>
        </authorList>
    </citation>
    <scope>NUCLEOTIDE SEQUENCE [LARGE SCALE GENOMIC DNA]</scope>
    <source>
        <strain evidence="3">Ve08.2h10</strain>
    </source>
</reference>
<dbReference type="AlphaFoldDB" id="A0A0D0C3K7"/>
<feature type="region of interest" description="Disordered" evidence="1">
    <location>
        <begin position="1"/>
        <end position="28"/>
    </location>
</feature>
<dbReference type="HOGENOM" id="CLU_2722912_0_0_1"/>
<protein>
    <submittedName>
        <fullName evidence="2">Uncharacterized protein</fullName>
    </submittedName>
</protein>
<dbReference type="EMBL" id="KN826844">
    <property type="protein sequence ID" value="KIK77757.1"/>
    <property type="molecule type" value="Genomic_DNA"/>
</dbReference>
<evidence type="ECO:0000313" key="3">
    <source>
        <dbReference type="Proteomes" id="UP000054538"/>
    </source>
</evidence>
<name>A0A0D0C3K7_9AGAM</name>
<dbReference type="Proteomes" id="UP000054538">
    <property type="component" value="Unassembled WGS sequence"/>
</dbReference>
<proteinExistence type="predicted"/>
<dbReference type="InParanoid" id="A0A0D0C3K7"/>
<gene>
    <name evidence="2" type="ORF">PAXRUDRAFT_834884</name>
</gene>
<evidence type="ECO:0000313" key="2">
    <source>
        <dbReference type="EMBL" id="KIK77757.1"/>
    </source>
</evidence>
<accession>A0A0D0C3K7</accession>